<reference evidence="1" key="1">
    <citation type="submission" date="2021-11" db="EMBL/GenBank/DDBJ databases">
        <title>Fusarium solani-melongenae Genome sequencing and assembly.</title>
        <authorList>
            <person name="Xie S."/>
            <person name="Huang L."/>
            <person name="Zhang X."/>
        </authorList>
    </citation>
    <scope>NUCLEOTIDE SEQUENCE</scope>
    <source>
        <strain evidence="1">CRI 24-3</strain>
    </source>
</reference>
<evidence type="ECO:0000313" key="1">
    <source>
        <dbReference type="EMBL" id="UPK94945.1"/>
    </source>
</evidence>
<gene>
    <name evidence="1" type="ORF">LCI18_005880</name>
</gene>
<dbReference type="Proteomes" id="UP000830768">
    <property type="component" value="Chromosome 4"/>
</dbReference>
<protein>
    <submittedName>
        <fullName evidence="1">Uncharacterized protein</fullName>
    </submittedName>
</protein>
<proteinExistence type="predicted"/>
<name>A0ACD3Z1G0_FUSSC</name>
<dbReference type="EMBL" id="CP090033">
    <property type="protein sequence ID" value="UPK94945.1"/>
    <property type="molecule type" value="Genomic_DNA"/>
</dbReference>
<accession>A0ACD3Z1G0</accession>
<sequence length="448" mass="51744">MFSVRHHPVNLLCSARKLNCLITKHECNEGPIKMDPFSKLPPELRLHILLLLRCKRSMLRFAQASPVILQQYLTSKPYIKRKLITLDFDDEMIQDAMGIILLPSSDALGDYSTILHQHHCTWSAQHLPNPLTAGDDSLVDQLHELQTRLLLFIEDYLTKATARFPPREYLCLPDLSPNHTRLMFKDQEFSARFDATELTDDERKRLLRAFLRAAIRGFQTHQWVPFLLKLPDCYTRMLSTSTRKPTPQIWACKTQEISFSTSMAAFGFDLVTSLVRSATAGRHGRDRLERWLRDLFGNGEQAFPTRIAPDHYLYLGRENQERNNLHCNEAPGMYQLLHTQLSGHSSLHANIYRQRAWTFFDDDRFYPSSGGVGPHFPTLDELGEPLSETGEYEEWFSNPKRARALHRSQKWHDERVGKAYGVRRPHEPQNAKMEMAPQAPLPVTTEAN</sequence>
<keyword evidence="2" id="KW-1185">Reference proteome</keyword>
<evidence type="ECO:0000313" key="2">
    <source>
        <dbReference type="Proteomes" id="UP000830768"/>
    </source>
</evidence>
<organism evidence="1 2">
    <name type="scientific">Fusarium solani subsp. cucurbitae</name>
    <name type="common">Neocosmosporum cucurbitae</name>
    <dbReference type="NCBI Taxonomy" id="2747967"/>
    <lineage>
        <taxon>Eukaryota</taxon>
        <taxon>Fungi</taxon>
        <taxon>Dikarya</taxon>
        <taxon>Ascomycota</taxon>
        <taxon>Pezizomycotina</taxon>
        <taxon>Sordariomycetes</taxon>
        <taxon>Hypocreomycetidae</taxon>
        <taxon>Hypocreales</taxon>
        <taxon>Nectriaceae</taxon>
        <taxon>Fusarium</taxon>
        <taxon>Fusarium solani species complex</taxon>
    </lineage>
</organism>